<keyword evidence="2" id="KW-0479">Metal-binding</keyword>
<evidence type="ECO:0008006" key="14">
    <source>
        <dbReference type="Google" id="ProtNLM"/>
    </source>
</evidence>
<organism evidence="12 13">
    <name type="scientific">Penicilliopsis zonata CBS 506.65</name>
    <dbReference type="NCBI Taxonomy" id="1073090"/>
    <lineage>
        <taxon>Eukaryota</taxon>
        <taxon>Fungi</taxon>
        <taxon>Dikarya</taxon>
        <taxon>Ascomycota</taxon>
        <taxon>Pezizomycotina</taxon>
        <taxon>Eurotiomycetes</taxon>
        <taxon>Eurotiomycetidae</taxon>
        <taxon>Eurotiales</taxon>
        <taxon>Aspergillaceae</taxon>
        <taxon>Penicilliopsis</taxon>
    </lineage>
</organism>
<dbReference type="GeneID" id="34610588"/>
<dbReference type="STRING" id="1073090.A0A1L9S7R0"/>
<keyword evidence="7" id="KW-0472">Membrane</keyword>
<feature type="transmembrane region" description="Helical" evidence="7">
    <location>
        <begin position="537"/>
        <end position="559"/>
    </location>
</feature>
<dbReference type="InterPro" id="IPR008972">
    <property type="entry name" value="Cupredoxin"/>
</dbReference>
<reference evidence="13" key="1">
    <citation type="journal article" date="2017" name="Genome Biol.">
        <title>Comparative genomics reveals high biological diversity and specific adaptations in the industrially and medically important fungal genus Aspergillus.</title>
        <authorList>
            <person name="de Vries R.P."/>
            <person name="Riley R."/>
            <person name="Wiebenga A."/>
            <person name="Aguilar-Osorio G."/>
            <person name="Amillis S."/>
            <person name="Uchima C.A."/>
            <person name="Anderluh G."/>
            <person name="Asadollahi M."/>
            <person name="Askin M."/>
            <person name="Barry K."/>
            <person name="Battaglia E."/>
            <person name="Bayram O."/>
            <person name="Benocci T."/>
            <person name="Braus-Stromeyer S.A."/>
            <person name="Caldana C."/>
            <person name="Canovas D."/>
            <person name="Cerqueira G.C."/>
            <person name="Chen F."/>
            <person name="Chen W."/>
            <person name="Choi C."/>
            <person name="Clum A."/>
            <person name="Dos Santos R.A."/>
            <person name="Damasio A.R."/>
            <person name="Diallinas G."/>
            <person name="Emri T."/>
            <person name="Fekete E."/>
            <person name="Flipphi M."/>
            <person name="Freyberg S."/>
            <person name="Gallo A."/>
            <person name="Gournas C."/>
            <person name="Habgood R."/>
            <person name="Hainaut M."/>
            <person name="Harispe M.L."/>
            <person name="Henrissat B."/>
            <person name="Hilden K.S."/>
            <person name="Hope R."/>
            <person name="Hossain A."/>
            <person name="Karabika E."/>
            <person name="Karaffa L."/>
            <person name="Karanyi Z."/>
            <person name="Krasevec N."/>
            <person name="Kuo A."/>
            <person name="Kusch H."/>
            <person name="LaButti K."/>
            <person name="Lagendijk E.L."/>
            <person name="Lapidus A."/>
            <person name="Levasseur A."/>
            <person name="Lindquist E."/>
            <person name="Lipzen A."/>
            <person name="Logrieco A.F."/>
            <person name="MacCabe A."/>
            <person name="Maekelae M.R."/>
            <person name="Malavazi I."/>
            <person name="Melin P."/>
            <person name="Meyer V."/>
            <person name="Mielnichuk N."/>
            <person name="Miskei M."/>
            <person name="Molnar A.P."/>
            <person name="Mule G."/>
            <person name="Ngan C.Y."/>
            <person name="Orejas M."/>
            <person name="Orosz E."/>
            <person name="Ouedraogo J.P."/>
            <person name="Overkamp K.M."/>
            <person name="Park H.-S."/>
            <person name="Perrone G."/>
            <person name="Piumi F."/>
            <person name="Punt P.J."/>
            <person name="Ram A.F."/>
            <person name="Ramon A."/>
            <person name="Rauscher S."/>
            <person name="Record E."/>
            <person name="Riano-Pachon D.M."/>
            <person name="Robert V."/>
            <person name="Roehrig J."/>
            <person name="Ruller R."/>
            <person name="Salamov A."/>
            <person name="Salih N.S."/>
            <person name="Samson R.A."/>
            <person name="Sandor E."/>
            <person name="Sanguinetti M."/>
            <person name="Schuetze T."/>
            <person name="Sepcic K."/>
            <person name="Shelest E."/>
            <person name="Sherlock G."/>
            <person name="Sophianopoulou V."/>
            <person name="Squina F.M."/>
            <person name="Sun H."/>
            <person name="Susca A."/>
            <person name="Todd R.B."/>
            <person name="Tsang A."/>
            <person name="Unkles S.E."/>
            <person name="van de Wiele N."/>
            <person name="van Rossen-Uffink D."/>
            <person name="Oliveira J.V."/>
            <person name="Vesth T.C."/>
            <person name="Visser J."/>
            <person name="Yu J.-H."/>
            <person name="Zhou M."/>
            <person name="Andersen M.R."/>
            <person name="Archer D.B."/>
            <person name="Baker S.E."/>
            <person name="Benoit I."/>
            <person name="Brakhage A.A."/>
            <person name="Braus G.H."/>
            <person name="Fischer R."/>
            <person name="Frisvad J.C."/>
            <person name="Goldman G.H."/>
            <person name="Houbraken J."/>
            <person name="Oakley B."/>
            <person name="Pocsi I."/>
            <person name="Scazzocchio C."/>
            <person name="Seiboth B."/>
            <person name="vanKuyk P.A."/>
            <person name="Wortman J."/>
            <person name="Dyer P.S."/>
            <person name="Grigoriev I.V."/>
        </authorList>
    </citation>
    <scope>NUCLEOTIDE SEQUENCE [LARGE SCALE GENOMIC DNA]</scope>
    <source>
        <strain evidence="13">CBS 506.65</strain>
    </source>
</reference>
<dbReference type="Pfam" id="PF07731">
    <property type="entry name" value="Cu-oxidase_2"/>
    <property type="match status" value="1"/>
</dbReference>
<evidence type="ECO:0000256" key="5">
    <source>
        <dbReference type="ARBA" id="ARBA00023008"/>
    </source>
</evidence>
<accession>A0A1L9S7R0</accession>
<feature type="domain" description="Plastocyanin-like" evidence="11">
    <location>
        <begin position="41"/>
        <end position="157"/>
    </location>
</feature>
<evidence type="ECO:0000256" key="1">
    <source>
        <dbReference type="ARBA" id="ARBA00010609"/>
    </source>
</evidence>
<dbReference type="InterPro" id="IPR011706">
    <property type="entry name" value="Cu-oxidase_C"/>
</dbReference>
<dbReference type="GO" id="GO:0005507">
    <property type="term" value="F:copper ion binding"/>
    <property type="evidence" value="ECO:0007669"/>
    <property type="project" value="InterPro"/>
</dbReference>
<dbReference type="InterPro" id="IPR045087">
    <property type="entry name" value="Cu-oxidase_fam"/>
</dbReference>
<evidence type="ECO:0000256" key="7">
    <source>
        <dbReference type="SAM" id="Phobius"/>
    </source>
</evidence>
<evidence type="ECO:0000256" key="4">
    <source>
        <dbReference type="ARBA" id="ARBA00023002"/>
    </source>
</evidence>
<dbReference type="PANTHER" id="PTHR11709">
    <property type="entry name" value="MULTI-COPPER OXIDASE"/>
    <property type="match status" value="1"/>
</dbReference>
<evidence type="ECO:0000256" key="8">
    <source>
        <dbReference type="SAM" id="SignalP"/>
    </source>
</evidence>
<feature type="chain" id="PRO_5012950896" description="Multicopper oxidase" evidence="8">
    <location>
        <begin position="33"/>
        <end position="574"/>
    </location>
</feature>
<dbReference type="CDD" id="cd13851">
    <property type="entry name" value="CuRO_1_Fet3p"/>
    <property type="match status" value="1"/>
</dbReference>
<feature type="domain" description="Plastocyanin-like" evidence="9">
    <location>
        <begin position="167"/>
        <end position="312"/>
    </location>
</feature>
<keyword evidence="7" id="KW-0812">Transmembrane</keyword>
<evidence type="ECO:0000259" key="9">
    <source>
        <dbReference type="Pfam" id="PF00394"/>
    </source>
</evidence>
<keyword evidence="5" id="KW-0186">Copper</keyword>
<dbReference type="Pfam" id="PF07732">
    <property type="entry name" value="Cu-oxidase_3"/>
    <property type="match status" value="1"/>
</dbReference>
<keyword evidence="7" id="KW-1133">Transmembrane helix</keyword>
<dbReference type="RefSeq" id="XP_022577684.1">
    <property type="nucleotide sequence ID" value="XM_022724123.1"/>
</dbReference>
<dbReference type="FunFam" id="2.60.40.420:FF:000022">
    <property type="entry name" value="FET5p Multicopper oxidase"/>
    <property type="match status" value="1"/>
</dbReference>
<dbReference type="PANTHER" id="PTHR11709:SF361">
    <property type="entry name" value="IRON TRANSPORT MULTICOPPER OXIDASE FET3"/>
    <property type="match status" value="1"/>
</dbReference>
<evidence type="ECO:0000256" key="3">
    <source>
        <dbReference type="ARBA" id="ARBA00022729"/>
    </source>
</evidence>
<comment type="similarity">
    <text evidence="1">Belongs to the multicopper oxidase family.</text>
</comment>
<dbReference type="GO" id="GO:0004322">
    <property type="term" value="F:ferroxidase activity"/>
    <property type="evidence" value="ECO:0007669"/>
    <property type="project" value="TreeGrafter"/>
</dbReference>
<evidence type="ECO:0000313" key="12">
    <source>
        <dbReference type="EMBL" id="OJJ43174.1"/>
    </source>
</evidence>
<dbReference type="Pfam" id="PF00394">
    <property type="entry name" value="Cu-oxidase"/>
    <property type="match status" value="1"/>
</dbReference>
<protein>
    <recommendedName>
        <fullName evidence="14">Multicopper oxidase</fullName>
    </recommendedName>
</protein>
<dbReference type="PROSITE" id="PS00080">
    <property type="entry name" value="MULTICOPPER_OXIDASE2"/>
    <property type="match status" value="1"/>
</dbReference>
<dbReference type="PROSITE" id="PS00079">
    <property type="entry name" value="MULTICOPPER_OXIDASE1"/>
    <property type="match status" value="2"/>
</dbReference>
<dbReference type="InterPro" id="IPR001117">
    <property type="entry name" value="Cu-oxidase_2nd"/>
</dbReference>
<dbReference type="GO" id="GO:0010106">
    <property type="term" value="P:cellular response to iron ion starvation"/>
    <property type="evidence" value="ECO:0007669"/>
    <property type="project" value="TreeGrafter"/>
</dbReference>
<dbReference type="InterPro" id="IPR033138">
    <property type="entry name" value="Cu_oxidase_CS"/>
</dbReference>
<proteinExistence type="inferred from homology"/>
<dbReference type="Proteomes" id="UP000184188">
    <property type="component" value="Unassembled WGS sequence"/>
</dbReference>
<dbReference type="InterPro" id="IPR011707">
    <property type="entry name" value="Cu-oxidase-like_N"/>
</dbReference>
<evidence type="ECO:0000256" key="2">
    <source>
        <dbReference type="ARBA" id="ARBA00022723"/>
    </source>
</evidence>
<dbReference type="GO" id="GO:0033573">
    <property type="term" value="C:high-affinity iron permease complex"/>
    <property type="evidence" value="ECO:0007669"/>
    <property type="project" value="TreeGrafter"/>
</dbReference>
<sequence length="574" mass="63970">MMPLMSFSLFSLFSFSLFSLFSFSFLLSLARADTVTYDFNISWVSANPDGGTRRPTIGINGQWPLPLIQATLGDTVEVNVLNQLGNQSTSLHFHGLFMRDTPHMDGTSAISQCAIAPGESFQYKFKVDQPGTYWYHSHTQAQYPDGLRGPLIVHDPNAPFAGEYERDVVITVSDWYHRQMAELLPAYMSQSHMLMDPVPDAVLLNDTHDLRVPVGGSGGNGRKTYLFRLINVGALLGQYLAIQGHEMTVVEVDGVYTRPTRANVLFLAAGQRCSVLVEMKDMPDRNYPIVTEIDTSMIMGSVRISATGWLDYGAQHDEQPRGLNIADALDDLALVPLDEQPLLEADRRIVLNMNVQTIDGAKHWLFNDSPFIPPTEPVLYTALSAGDKAVQPTSYEATSNVFVLAANEVVEIVVNNNHMGRHPFHLHGHHFQLLHRSDDWAGAYHDEMKAVSSPIRRDTAIVNPGGNLVIRFKADNPGVWLFHCHMEWHAHSGLMATMVEDPLSLSLGELSCKDEVNEVDEDEEVDEEDKQKENNSLPVLISGIFFLLVLTTVVGWSAIPKHRYTYITDDEAGH</sequence>
<dbReference type="SUPFAM" id="SSF49503">
    <property type="entry name" value="Cupredoxins"/>
    <property type="match status" value="3"/>
</dbReference>
<keyword evidence="13" id="KW-1185">Reference proteome</keyword>
<dbReference type="GO" id="GO:0033215">
    <property type="term" value="P:reductive iron assimilation"/>
    <property type="evidence" value="ECO:0007669"/>
    <property type="project" value="TreeGrafter"/>
</dbReference>
<dbReference type="VEuPathDB" id="FungiDB:ASPZODRAFT_136734"/>
<dbReference type="OrthoDB" id="2121828at2759"/>
<keyword evidence="6" id="KW-0325">Glycoprotein</keyword>
<dbReference type="EMBL" id="KV878354">
    <property type="protein sequence ID" value="OJJ43174.1"/>
    <property type="molecule type" value="Genomic_DNA"/>
</dbReference>
<keyword evidence="4" id="KW-0560">Oxidoreductase</keyword>
<evidence type="ECO:0000259" key="11">
    <source>
        <dbReference type="Pfam" id="PF07732"/>
    </source>
</evidence>
<evidence type="ECO:0000313" key="13">
    <source>
        <dbReference type="Proteomes" id="UP000184188"/>
    </source>
</evidence>
<feature type="signal peptide" evidence="8">
    <location>
        <begin position="1"/>
        <end position="32"/>
    </location>
</feature>
<dbReference type="InterPro" id="IPR044130">
    <property type="entry name" value="CuRO_2_Fet3-like"/>
</dbReference>
<evidence type="ECO:0000259" key="10">
    <source>
        <dbReference type="Pfam" id="PF07731"/>
    </source>
</evidence>
<name>A0A1L9S7R0_9EURO</name>
<dbReference type="CDD" id="cd13877">
    <property type="entry name" value="CuRO_2_Fet3p_like"/>
    <property type="match status" value="1"/>
</dbReference>
<dbReference type="AlphaFoldDB" id="A0A1L9S7R0"/>
<evidence type="ECO:0000256" key="6">
    <source>
        <dbReference type="ARBA" id="ARBA00023180"/>
    </source>
</evidence>
<dbReference type="Gene3D" id="2.60.40.420">
    <property type="entry name" value="Cupredoxins - blue copper proteins"/>
    <property type="match status" value="3"/>
</dbReference>
<gene>
    <name evidence="12" type="ORF">ASPZODRAFT_136734</name>
</gene>
<feature type="domain" description="Plastocyanin-like" evidence="10">
    <location>
        <begin position="372"/>
        <end position="502"/>
    </location>
</feature>
<keyword evidence="3 8" id="KW-0732">Signal</keyword>
<dbReference type="InterPro" id="IPR002355">
    <property type="entry name" value="Cu_oxidase_Cu_BS"/>
</dbReference>